<dbReference type="Proteomes" id="UP001168821">
    <property type="component" value="Unassembled WGS sequence"/>
</dbReference>
<comment type="caution">
    <text evidence="1">The sequence shown here is derived from an EMBL/GenBank/DDBJ whole genome shotgun (WGS) entry which is preliminary data.</text>
</comment>
<sequence>MHLVAAFQRKQIGKRQWQNGGGPINMRNPSRALVLIVGVTEASWTYPAVLGTIHIAGIDSGRLRRSPTQSQDFCLDCNNTSNFNLTGCRQRNE</sequence>
<accession>A0AA38ILW7</accession>
<dbReference type="AlphaFoldDB" id="A0AA38ILW7"/>
<proteinExistence type="predicted"/>
<reference evidence="1" key="1">
    <citation type="journal article" date="2023" name="G3 (Bethesda)">
        <title>Whole genome assemblies of Zophobas morio and Tenebrio molitor.</title>
        <authorList>
            <person name="Kaur S."/>
            <person name="Stinson S.A."/>
            <person name="diCenzo G.C."/>
        </authorList>
    </citation>
    <scope>NUCLEOTIDE SEQUENCE</scope>
    <source>
        <strain evidence="1">QUZm001</strain>
    </source>
</reference>
<dbReference type="EMBL" id="JALNTZ010000003">
    <property type="protein sequence ID" value="KAJ3659235.1"/>
    <property type="molecule type" value="Genomic_DNA"/>
</dbReference>
<name>A0AA38ILW7_9CUCU</name>
<organism evidence="1 2">
    <name type="scientific">Zophobas morio</name>
    <dbReference type="NCBI Taxonomy" id="2755281"/>
    <lineage>
        <taxon>Eukaryota</taxon>
        <taxon>Metazoa</taxon>
        <taxon>Ecdysozoa</taxon>
        <taxon>Arthropoda</taxon>
        <taxon>Hexapoda</taxon>
        <taxon>Insecta</taxon>
        <taxon>Pterygota</taxon>
        <taxon>Neoptera</taxon>
        <taxon>Endopterygota</taxon>
        <taxon>Coleoptera</taxon>
        <taxon>Polyphaga</taxon>
        <taxon>Cucujiformia</taxon>
        <taxon>Tenebrionidae</taxon>
        <taxon>Zophobas</taxon>
    </lineage>
</organism>
<evidence type="ECO:0000313" key="1">
    <source>
        <dbReference type="EMBL" id="KAJ3659235.1"/>
    </source>
</evidence>
<protein>
    <submittedName>
        <fullName evidence="1">Uncharacterized protein</fullName>
    </submittedName>
</protein>
<evidence type="ECO:0000313" key="2">
    <source>
        <dbReference type="Proteomes" id="UP001168821"/>
    </source>
</evidence>
<keyword evidence="2" id="KW-1185">Reference proteome</keyword>
<gene>
    <name evidence="1" type="ORF">Zmor_010936</name>
</gene>